<dbReference type="RefSeq" id="WP_071907526.1">
    <property type="nucleotide sequence ID" value="NZ_LT607756.1"/>
</dbReference>
<accession>A0A1D3L4J0</accession>
<dbReference type="InterPro" id="IPR051328">
    <property type="entry name" value="T7SS_ABC-Transporter"/>
</dbReference>
<evidence type="ECO:0000256" key="2">
    <source>
        <dbReference type="ARBA" id="ARBA00022692"/>
    </source>
</evidence>
<evidence type="ECO:0000256" key="4">
    <source>
        <dbReference type="ARBA" id="ARBA00023136"/>
    </source>
</evidence>
<dbReference type="AlphaFoldDB" id="A0A1D3L4J0"/>
<name>A0A1D3L4J0_9EURY</name>
<dbReference type="InterPro" id="IPR017501">
    <property type="entry name" value="Phage_infect_YhgE_C"/>
</dbReference>
<keyword evidence="3 5" id="KW-1133">Transmembrane helix</keyword>
<organism evidence="7 8">
    <name type="scientific">Methanobacterium congolense</name>
    <dbReference type="NCBI Taxonomy" id="118062"/>
    <lineage>
        <taxon>Archaea</taxon>
        <taxon>Methanobacteriati</taxon>
        <taxon>Methanobacteriota</taxon>
        <taxon>Methanomada group</taxon>
        <taxon>Methanobacteria</taxon>
        <taxon>Methanobacteriales</taxon>
        <taxon>Methanobacteriaceae</taxon>
        <taxon>Methanobacterium</taxon>
    </lineage>
</organism>
<reference evidence="7 8" key="1">
    <citation type="submission" date="2016-08" db="EMBL/GenBank/DDBJ databases">
        <authorList>
            <person name="Seilhamer J.J."/>
        </authorList>
    </citation>
    <scope>NUCLEOTIDE SEQUENCE [LARGE SCALE GENOMIC DNA]</scope>
    <source>
        <strain evidence="7">Buetzberg</strain>
    </source>
</reference>
<feature type="transmembrane region" description="Helical" evidence="5">
    <location>
        <begin position="480"/>
        <end position="501"/>
    </location>
</feature>
<protein>
    <submittedName>
        <fullName evidence="7">Phage infection protein</fullName>
    </submittedName>
</protein>
<feature type="transmembrane region" description="Helical" evidence="5">
    <location>
        <begin position="507"/>
        <end position="525"/>
    </location>
</feature>
<keyword evidence="8" id="KW-1185">Reference proteome</keyword>
<dbReference type="Gene3D" id="3.40.1710.10">
    <property type="entry name" value="abc type-2 transporter like domain"/>
    <property type="match status" value="1"/>
</dbReference>
<evidence type="ECO:0000259" key="6">
    <source>
        <dbReference type="Pfam" id="PF12698"/>
    </source>
</evidence>
<feature type="transmembrane region" description="Helical" evidence="5">
    <location>
        <begin position="537"/>
        <end position="556"/>
    </location>
</feature>
<feature type="transmembrane region" description="Helical" evidence="5">
    <location>
        <begin position="441"/>
        <end position="459"/>
    </location>
</feature>
<dbReference type="KEGG" id="mcub:MCBB_1917"/>
<evidence type="ECO:0000256" key="3">
    <source>
        <dbReference type="ARBA" id="ARBA00022989"/>
    </source>
</evidence>
<dbReference type="GO" id="GO:0140359">
    <property type="term" value="F:ABC-type transporter activity"/>
    <property type="evidence" value="ECO:0007669"/>
    <property type="project" value="InterPro"/>
</dbReference>
<feature type="transmembrane region" description="Helical" evidence="5">
    <location>
        <begin position="591"/>
        <end position="612"/>
    </location>
</feature>
<dbReference type="OrthoDB" id="82359at2157"/>
<dbReference type="InterPro" id="IPR017500">
    <property type="entry name" value="Phage_infect_YhgE_N"/>
</dbReference>
<dbReference type="GO" id="GO:0016020">
    <property type="term" value="C:membrane"/>
    <property type="evidence" value="ECO:0007669"/>
    <property type="project" value="UniProtKB-SubCell"/>
</dbReference>
<dbReference type="InterPro" id="IPR013525">
    <property type="entry name" value="ABC2_TM"/>
</dbReference>
<evidence type="ECO:0000313" key="8">
    <source>
        <dbReference type="Proteomes" id="UP000094707"/>
    </source>
</evidence>
<dbReference type="Proteomes" id="UP000094707">
    <property type="component" value="Chromosome I"/>
</dbReference>
<evidence type="ECO:0000313" key="7">
    <source>
        <dbReference type="EMBL" id="SCG86465.1"/>
    </source>
</evidence>
<gene>
    <name evidence="7" type="primary">pip3</name>
    <name evidence="7" type="ORF">MCBB_1917</name>
</gene>
<feature type="transmembrane region" description="Helical" evidence="5">
    <location>
        <begin position="21"/>
        <end position="39"/>
    </location>
</feature>
<dbReference type="GeneID" id="30412755"/>
<evidence type="ECO:0000256" key="5">
    <source>
        <dbReference type="SAM" id="Phobius"/>
    </source>
</evidence>
<proteinExistence type="predicted"/>
<dbReference type="NCBIfam" id="TIGR03061">
    <property type="entry name" value="pip_yhgE_Nterm"/>
    <property type="match status" value="1"/>
</dbReference>
<dbReference type="PATRIC" id="fig|129848.4.peg.1964"/>
<dbReference type="EMBL" id="LT607756">
    <property type="protein sequence ID" value="SCG86465.1"/>
    <property type="molecule type" value="Genomic_DNA"/>
</dbReference>
<comment type="subcellular location">
    <subcellularLocation>
        <location evidence="1">Membrane</location>
        <topology evidence="1">Multi-pass membrane protein</topology>
    </subcellularLocation>
</comment>
<dbReference type="STRING" id="118062.MCBB_1917"/>
<feature type="domain" description="ABC-2 type transporter transmembrane" evidence="6">
    <location>
        <begin position="294"/>
        <end position="610"/>
    </location>
</feature>
<evidence type="ECO:0000256" key="1">
    <source>
        <dbReference type="ARBA" id="ARBA00004141"/>
    </source>
</evidence>
<sequence length="633" mass="69350">MIRGAREIFKRDIRAIVRSPVVMFVLAVIILIPSLYAVFNIQATLDPYAHTSDIKVAVVNEDMGSKFNGTQYNLGNEFVDELKNNTNFDWQFLDKQTAMDGLKTGKYYAVIIIPGNFTEDILSIKTSDPHQAHMEYIVNDKLNPVAPRITNAGVDAVQAKINDEVVKTVDGIIFGKLSDVGELAKANKAQFLKTKSMVNELNGNLGEIDSSLDQANSDMTTVNSVWSKVSTNLPQIKSNADYAKSKSDQLAGYIGNDPSKALTTVQDMEVKVSNLVTALNYMKAILTSLYNLTGDPQLKTIITQIDGDITEANQALTVLKAAEADLKSTGTTTRLSQLKTSIDQMDSAVNALYNNQGKINSAISEASAKLGLANSQWPTFRSAIQEAAAKLNSVSESDLDSLISLSEVNQTGVKSYFESPVDLEKEHIYPVKNYGSALAPFYIPISLWIGGIIAVAMLTMRVKSRKKYHSTSVYMGRMGVFLIIAILQALVVGVATLFLDVQISSKILFILTTLYISLCSMVIIYSMTSAVGNAGKALAIIILVFQITGTAGIFPLELLPSFFQAIHPYLPLTYAVGALREVVGGVLWSSFWYNIILLTVFPVAAFILTLVIKEKMDKRAQWMEDKLEESGLF</sequence>
<dbReference type="PANTHER" id="PTHR43077">
    <property type="entry name" value="TRANSPORT PERMEASE YVFS-RELATED"/>
    <property type="match status" value="1"/>
</dbReference>
<keyword evidence="4 5" id="KW-0472">Membrane</keyword>
<feature type="domain" description="ABC-2 type transporter transmembrane" evidence="6">
    <location>
        <begin position="22"/>
        <end position="163"/>
    </location>
</feature>
<keyword evidence="2 5" id="KW-0812">Transmembrane</keyword>
<dbReference type="PANTHER" id="PTHR43077:SF5">
    <property type="entry name" value="PHAGE INFECTION PROTEIN"/>
    <property type="match status" value="1"/>
</dbReference>
<dbReference type="Pfam" id="PF12698">
    <property type="entry name" value="ABC2_membrane_3"/>
    <property type="match status" value="2"/>
</dbReference>
<dbReference type="NCBIfam" id="TIGR03062">
    <property type="entry name" value="pip_yhgE_Cterm"/>
    <property type="match status" value="1"/>
</dbReference>